<proteinExistence type="predicted"/>
<organism evidence="2 3">
    <name type="scientific">Salarias fasciatus</name>
    <name type="common">Jewelled blenny</name>
    <name type="synonym">Blennius fasciatus</name>
    <dbReference type="NCBI Taxonomy" id="181472"/>
    <lineage>
        <taxon>Eukaryota</taxon>
        <taxon>Metazoa</taxon>
        <taxon>Chordata</taxon>
        <taxon>Craniata</taxon>
        <taxon>Vertebrata</taxon>
        <taxon>Euteleostomi</taxon>
        <taxon>Actinopterygii</taxon>
        <taxon>Neopterygii</taxon>
        <taxon>Teleostei</taxon>
        <taxon>Neoteleostei</taxon>
        <taxon>Acanthomorphata</taxon>
        <taxon>Ovalentaria</taxon>
        <taxon>Blenniimorphae</taxon>
        <taxon>Blenniiformes</taxon>
        <taxon>Blennioidei</taxon>
        <taxon>Blenniidae</taxon>
        <taxon>Salariinae</taxon>
        <taxon>Salarias</taxon>
    </lineage>
</organism>
<dbReference type="AlphaFoldDB" id="A0A672F5M0"/>
<reference evidence="2" key="3">
    <citation type="submission" date="2025-09" db="UniProtKB">
        <authorList>
            <consortium name="Ensembl"/>
        </authorList>
    </citation>
    <scope>IDENTIFICATION</scope>
</reference>
<evidence type="ECO:0000313" key="2">
    <source>
        <dbReference type="Ensembl" id="ENSSFAP00005001238.1"/>
    </source>
</evidence>
<dbReference type="SMART" id="SM00034">
    <property type="entry name" value="CLECT"/>
    <property type="match status" value="1"/>
</dbReference>
<sequence length="147" mass="16694">MLSRSCSCLSYQIRSLFQPNITSCYYSFFFFSAVASNATDEKKYILTHSQSSWMAARDYCRKHHTDLAIIETEQENTKLAGARNNYAWIGLYRIPWRWSDGSDSAFKNWMAGEPLNPNSLENCAAENPNHTWTSEDLVAGGEICRGG</sequence>
<dbReference type="PANTHER" id="PTHR45784">
    <property type="entry name" value="C-TYPE LECTIN DOMAIN FAMILY 20 MEMBER A-RELATED"/>
    <property type="match status" value="1"/>
</dbReference>
<dbReference type="Gene3D" id="3.10.100.10">
    <property type="entry name" value="Mannose-Binding Protein A, subunit A"/>
    <property type="match status" value="1"/>
</dbReference>
<dbReference type="InParanoid" id="A0A672F5M0"/>
<dbReference type="InterPro" id="IPR016187">
    <property type="entry name" value="CTDL_fold"/>
</dbReference>
<dbReference type="Pfam" id="PF00059">
    <property type="entry name" value="Lectin_C"/>
    <property type="match status" value="1"/>
</dbReference>
<dbReference type="SUPFAM" id="SSF56436">
    <property type="entry name" value="C-type lectin-like"/>
    <property type="match status" value="1"/>
</dbReference>
<accession>A0A672F5M0</accession>
<dbReference type="FunCoup" id="A0A672F5M0">
    <property type="interactions" value="19"/>
</dbReference>
<dbReference type="OMA" id="YIFINSH"/>
<name>A0A672F5M0_SALFA</name>
<dbReference type="InterPro" id="IPR016186">
    <property type="entry name" value="C-type_lectin-like/link_sf"/>
</dbReference>
<feature type="domain" description="C-type lectin" evidence="1">
    <location>
        <begin position="39"/>
        <end position="132"/>
    </location>
</feature>
<evidence type="ECO:0000259" key="1">
    <source>
        <dbReference type="PROSITE" id="PS50041"/>
    </source>
</evidence>
<evidence type="ECO:0000313" key="3">
    <source>
        <dbReference type="Proteomes" id="UP000472267"/>
    </source>
</evidence>
<protein>
    <recommendedName>
        <fullName evidence="1">C-type lectin domain-containing protein</fullName>
    </recommendedName>
</protein>
<dbReference type="PROSITE" id="PS50041">
    <property type="entry name" value="C_TYPE_LECTIN_2"/>
    <property type="match status" value="1"/>
</dbReference>
<dbReference type="PANTHER" id="PTHR45784:SF3">
    <property type="entry name" value="C-TYPE LECTIN DOMAIN FAMILY 4 MEMBER K-LIKE-RELATED"/>
    <property type="match status" value="1"/>
</dbReference>
<dbReference type="InterPro" id="IPR001304">
    <property type="entry name" value="C-type_lectin-like"/>
</dbReference>
<reference evidence="2" key="1">
    <citation type="submission" date="2019-06" db="EMBL/GenBank/DDBJ databases">
        <authorList>
            <consortium name="Wellcome Sanger Institute Data Sharing"/>
        </authorList>
    </citation>
    <scope>NUCLEOTIDE SEQUENCE [LARGE SCALE GENOMIC DNA]</scope>
</reference>
<keyword evidence="3" id="KW-1185">Reference proteome</keyword>
<reference evidence="2" key="2">
    <citation type="submission" date="2025-08" db="UniProtKB">
        <authorList>
            <consortium name="Ensembl"/>
        </authorList>
    </citation>
    <scope>IDENTIFICATION</scope>
</reference>
<dbReference type="Ensembl" id="ENSSFAT00005001305.1">
    <property type="protein sequence ID" value="ENSSFAP00005001238.1"/>
    <property type="gene ID" value="ENSSFAG00005000908.1"/>
</dbReference>
<dbReference type="Proteomes" id="UP000472267">
    <property type="component" value="Chromosome 11"/>
</dbReference>